<feature type="transmembrane region" description="Helical" evidence="8">
    <location>
        <begin position="105"/>
        <end position="129"/>
    </location>
</feature>
<comment type="similarity">
    <text evidence="2">Belongs to the MreD family.</text>
</comment>
<keyword evidence="4 8" id="KW-0812">Transmembrane</keyword>
<evidence type="ECO:0000256" key="6">
    <source>
        <dbReference type="ARBA" id="ARBA00022989"/>
    </source>
</evidence>
<name>A0ABP3HJM8_9LACT</name>
<keyword evidence="3" id="KW-1003">Cell membrane</keyword>
<evidence type="ECO:0000256" key="3">
    <source>
        <dbReference type="ARBA" id="ARBA00022475"/>
    </source>
</evidence>
<dbReference type="Proteomes" id="UP001501166">
    <property type="component" value="Unassembled WGS sequence"/>
</dbReference>
<evidence type="ECO:0000313" key="9">
    <source>
        <dbReference type="EMBL" id="GAA0371306.1"/>
    </source>
</evidence>
<protein>
    <submittedName>
        <fullName evidence="9">Rod shape-determining protein MreD</fullName>
    </submittedName>
</protein>
<evidence type="ECO:0000256" key="2">
    <source>
        <dbReference type="ARBA" id="ARBA00007776"/>
    </source>
</evidence>
<feature type="transmembrane region" description="Helical" evidence="8">
    <location>
        <begin position="60"/>
        <end position="93"/>
    </location>
</feature>
<reference evidence="10" key="1">
    <citation type="journal article" date="2019" name="Int. J. Syst. Evol. Microbiol.">
        <title>The Global Catalogue of Microorganisms (GCM) 10K type strain sequencing project: providing services to taxonomists for standard genome sequencing and annotation.</title>
        <authorList>
            <consortium name="The Broad Institute Genomics Platform"/>
            <consortium name="The Broad Institute Genome Sequencing Center for Infectious Disease"/>
            <person name="Wu L."/>
            <person name="Ma J."/>
        </authorList>
    </citation>
    <scope>NUCLEOTIDE SEQUENCE [LARGE SCALE GENOMIC DNA]</scope>
    <source>
        <strain evidence="10">JCM 12662</strain>
    </source>
</reference>
<keyword evidence="10" id="KW-1185">Reference proteome</keyword>
<evidence type="ECO:0000256" key="1">
    <source>
        <dbReference type="ARBA" id="ARBA00004651"/>
    </source>
</evidence>
<comment type="caution">
    <text evidence="9">The sequence shown here is derived from an EMBL/GenBank/DDBJ whole genome shotgun (WGS) entry which is preliminary data.</text>
</comment>
<evidence type="ECO:0000256" key="7">
    <source>
        <dbReference type="ARBA" id="ARBA00023136"/>
    </source>
</evidence>
<dbReference type="RefSeq" id="WP_343756832.1">
    <property type="nucleotide sequence ID" value="NZ_BAAACW010000163.1"/>
</dbReference>
<dbReference type="NCBIfam" id="TIGR03426">
    <property type="entry name" value="shape_MreD"/>
    <property type="match status" value="1"/>
</dbReference>
<gene>
    <name evidence="9" type="primary">mreD</name>
    <name evidence="9" type="ORF">GCM10008932_23240</name>
</gene>
<sequence length="183" mass="21108">MQNFKRILIPIVLLFITLLLDGIVTSLFTAELQTSIGIMVPRLFVLTVIILAFHLEPRHIYILTIVFGFIYDSYYSGILGIYMTVLMLITYFVITLRPYLETHLWVLILISIILLTINEFFIFAVYRVLDLTSLTAQAFMAERLGATLALNTIFIVVLGYPLKQVAEIIKMEKDERPNKNRIM</sequence>
<proteinExistence type="inferred from homology"/>
<feature type="transmembrane region" description="Helical" evidence="8">
    <location>
        <begin position="34"/>
        <end position="53"/>
    </location>
</feature>
<comment type="subcellular location">
    <subcellularLocation>
        <location evidence="1">Cell membrane</location>
        <topology evidence="1">Multi-pass membrane protein</topology>
    </subcellularLocation>
</comment>
<organism evidence="9 10">
    <name type="scientific">Alkalibacterium iburiense</name>
    <dbReference type="NCBI Taxonomy" id="290589"/>
    <lineage>
        <taxon>Bacteria</taxon>
        <taxon>Bacillati</taxon>
        <taxon>Bacillota</taxon>
        <taxon>Bacilli</taxon>
        <taxon>Lactobacillales</taxon>
        <taxon>Carnobacteriaceae</taxon>
        <taxon>Alkalibacterium</taxon>
    </lineage>
</organism>
<evidence type="ECO:0000313" key="10">
    <source>
        <dbReference type="Proteomes" id="UP001501166"/>
    </source>
</evidence>
<dbReference type="InterPro" id="IPR007227">
    <property type="entry name" value="Cell_shape_determining_MreD"/>
</dbReference>
<keyword evidence="5" id="KW-0133">Cell shape</keyword>
<accession>A0ABP3HJM8</accession>
<feature type="transmembrane region" description="Helical" evidence="8">
    <location>
        <begin position="141"/>
        <end position="162"/>
    </location>
</feature>
<keyword evidence="6 8" id="KW-1133">Transmembrane helix</keyword>
<keyword evidence="7 8" id="KW-0472">Membrane</keyword>
<dbReference type="EMBL" id="BAAACW010000163">
    <property type="protein sequence ID" value="GAA0371306.1"/>
    <property type="molecule type" value="Genomic_DNA"/>
</dbReference>
<feature type="transmembrane region" description="Helical" evidence="8">
    <location>
        <begin position="7"/>
        <end position="28"/>
    </location>
</feature>
<dbReference type="Pfam" id="PF04093">
    <property type="entry name" value="MreD"/>
    <property type="match status" value="1"/>
</dbReference>
<evidence type="ECO:0000256" key="4">
    <source>
        <dbReference type="ARBA" id="ARBA00022692"/>
    </source>
</evidence>
<evidence type="ECO:0000256" key="5">
    <source>
        <dbReference type="ARBA" id="ARBA00022960"/>
    </source>
</evidence>
<evidence type="ECO:0000256" key="8">
    <source>
        <dbReference type="SAM" id="Phobius"/>
    </source>
</evidence>